<accession>A0AAN9QKM8</accession>
<evidence type="ECO:0000313" key="1">
    <source>
        <dbReference type="EMBL" id="KAK7338136.1"/>
    </source>
</evidence>
<name>A0AAN9QKM8_CANGL</name>
<dbReference type="AlphaFoldDB" id="A0AAN9QKM8"/>
<keyword evidence="2" id="KW-1185">Reference proteome</keyword>
<organism evidence="1 2">
    <name type="scientific">Canavalia gladiata</name>
    <name type="common">Sword bean</name>
    <name type="synonym">Dolichos gladiatus</name>
    <dbReference type="NCBI Taxonomy" id="3824"/>
    <lineage>
        <taxon>Eukaryota</taxon>
        <taxon>Viridiplantae</taxon>
        <taxon>Streptophyta</taxon>
        <taxon>Embryophyta</taxon>
        <taxon>Tracheophyta</taxon>
        <taxon>Spermatophyta</taxon>
        <taxon>Magnoliopsida</taxon>
        <taxon>eudicotyledons</taxon>
        <taxon>Gunneridae</taxon>
        <taxon>Pentapetalae</taxon>
        <taxon>rosids</taxon>
        <taxon>fabids</taxon>
        <taxon>Fabales</taxon>
        <taxon>Fabaceae</taxon>
        <taxon>Papilionoideae</taxon>
        <taxon>50 kb inversion clade</taxon>
        <taxon>NPAAA clade</taxon>
        <taxon>indigoferoid/millettioid clade</taxon>
        <taxon>Phaseoleae</taxon>
        <taxon>Canavalia</taxon>
    </lineage>
</organism>
<sequence length="97" mass="10891">MELVELNPQKHAIVPLPGVKGLPMEERRLTVAVELVANPSIIFMHESSSSMIYLFVEGIQGVCKIEDGYKPPTWILEVTTSAREMKLGIDFSEVYKN</sequence>
<gene>
    <name evidence="1" type="ORF">VNO77_18736</name>
</gene>
<dbReference type="EMBL" id="JAYMYQ010000004">
    <property type="protein sequence ID" value="KAK7338136.1"/>
    <property type="molecule type" value="Genomic_DNA"/>
</dbReference>
<reference evidence="1 2" key="1">
    <citation type="submission" date="2024-01" db="EMBL/GenBank/DDBJ databases">
        <title>The genomes of 5 underutilized Papilionoideae crops provide insights into root nodulation and disease resistanc.</title>
        <authorList>
            <person name="Jiang F."/>
        </authorList>
    </citation>
    <scope>NUCLEOTIDE SEQUENCE [LARGE SCALE GENOMIC DNA]</scope>
    <source>
        <strain evidence="1">LVBAO_FW01</strain>
        <tissue evidence="1">Leaves</tissue>
    </source>
</reference>
<evidence type="ECO:0000313" key="2">
    <source>
        <dbReference type="Proteomes" id="UP001367508"/>
    </source>
</evidence>
<dbReference type="Proteomes" id="UP001367508">
    <property type="component" value="Unassembled WGS sequence"/>
</dbReference>
<proteinExistence type="predicted"/>
<protein>
    <submittedName>
        <fullName evidence="1">Uncharacterized protein</fullName>
    </submittedName>
</protein>
<dbReference type="PANTHER" id="PTHR48040">
    <property type="entry name" value="PLEIOTROPIC DRUG RESISTANCE PROTEIN 1-LIKE ISOFORM X1"/>
    <property type="match status" value="1"/>
</dbReference>
<dbReference type="PANTHER" id="PTHR48040:SF35">
    <property type="entry name" value="ABC TRANSPORTER G FAMILY MEMBER 39-LIKE"/>
    <property type="match status" value="1"/>
</dbReference>
<comment type="caution">
    <text evidence="1">The sequence shown here is derived from an EMBL/GenBank/DDBJ whole genome shotgun (WGS) entry which is preliminary data.</text>
</comment>